<comment type="caution">
    <text evidence="2">The sequence shown here is derived from an EMBL/GenBank/DDBJ whole genome shotgun (WGS) entry which is preliminary data.</text>
</comment>
<evidence type="ECO:0000313" key="1">
    <source>
        <dbReference type="EMBL" id="KAF0721275.1"/>
    </source>
</evidence>
<evidence type="ECO:0000313" key="3">
    <source>
        <dbReference type="Proteomes" id="UP000481153"/>
    </source>
</evidence>
<evidence type="ECO:0000313" key="2">
    <source>
        <dbReference type="EMBL" id="KAF0736009.1"/>
    </source>
</evidence>
<protein>
    <submittedName>
        <fullName evidence="2">Uncharacterized protein</fullName>
    </submittedName>
</protein>
<dbReference type="PANTHER" id="PTHR33129:SF1">
    <property type="entry name" value="ATP-BINDING PROTEIN"/>
    <property type="match status" value="1"/>
</dbReference>
<dbReference type="PANTHER" id="PTHR33129">
    <property type="entry name" value="PROTEIN KINASE DOMAIN-CONTAINING PROTEIN-RELATED"/>
    <property type="match status" value="1"/>
</dbReference>
<gene>
    <name evidence="2" type="ORF">Ae201684_007600</name>
    <name evidence="1" type="ORF">Ae201684_019190</name>
</gene>
<keyword evidence="3" id="KW-1185">Reference proteome</keyword>
<dbReference type="VEuPathDB" id="FungiDB:AeMF1_017183"/>
<dbReference type="EMBL" id="VJMJ01000090">
    <property type="protein sequence ID" value="KAF0736009.1"/>
    <property type="molecule type" value="Genomic_DNA"/>
</dbReference>
<dbReference type="InterPro" id="IPR052980">
    <property type="entry name" value="Crinkler_effector"/>
</dbReference>
<accession>A0A6G0X7W6</accession>
<organism evidence="2 3">
    <name type="scientific">Aphanomyces euteiches</name>
    <dbReference type="NCBI Taxonomy" id="100861"/>
    <lineage>
        <taxon>Eukaryota</taxon>
        <taxon>Sar</taxon>
        <taxon>Stramenopiles</taxon>
        <taxon>Oomycota</taxon>
        <taxon>Saprolegniomycetes</taxon>
        <taxon>Saprolegniales</taxon>
        <taxon>Verrucalvaceae</taxon>
        <taxon>Aphanomyces</taxon>
    </lineage>
</organism>
<dbReference type="Proteomes" id="UP000481153">
    <property type="component" value="Unassembled WGS sequence"/>
</dbReference>
<dbReference type="EMBL" id="VJMJ01000467">
    <property type="protein sequence ID" value="KAF0721275.1"/>
    <property type="molecule type" value="Genomic_DNA"/>
</dbReference>
<reference evidence="2 3" key="1">
    <citation type="submission" date="2019-07" db="EMBL/GenBank/DDBJ databases">
        <title>Genomics analysis of Aphanomyces spp. identifies a new class of oomycete effector associated with host adaptation.</title>
        <authorList>
            <person name="Gaulin E."/>
        </authorList>
    </citation>
    <scope>NUCLEOTIDE SEQUENCE [LARGE SCALE GENOMIC DNA]</scope>
    <source>
        <strain evidence="2 3">ATCC 201684</strain>
    </source>
</reference>
<proteinExistence type="predicted"/>
<sequence length="378" mass="44318">MNVSVEERRADAVQDVTVDLPTTFKYQAEEFYVRECYKSYYDRVVGLLQTYDYISVREHQVCTCIGKSTFYDYFFDRYRREHPRLAIVTASFNENQQLKKCVVFGSGGSSVIWDKTDFPNIENRFPKALHLYDGPPSVEPARSKMVTFTSPNFAWLESMRKNIEAHRKLYMPVWELTELSDAVEMLNLKISFEELIERYQTFGGVPRYCLAETTTAYQEGLNDLDEAIETIHSIYDVQVCFQRHILENRVGHRLLHYIPDKDPTFATLEFGSDWIGKRIYNQLAVKFRQERAKLMKWLDDAGKASAFNGWLFENLVHDKFLAGGQFKYIQLDEQRQDILLTVDPTIGKYERFATNFTLQMAFQNAYQIPKSQTFKSIY</sequence>
<dbReference type="AlphaFoldDB" id="A0A6G0X7W6"/>
<name>A0A6G0X7W6_9STRA</name>